<protein>
    <recommendedName>
        <fullName evidence="3">DUF2380 domain-containing protein</fullName>
    </recommendedName>
</protein>
<dbReference type="InterPro" id="IPR021698">
    <property type="entry name" value="DUF3280"/>
</dbReference>
<dbReference type="Proteomes" id="UP000264036">
    <property type="component" value="Unassembled WGS sequence"/>
</dbReference>
<name>A0A356LBH7_9BURK</name>
<dbReference type="AlphaFoldDB" id="A0A356LBH7"/>
<evidence type="ECO:0000313" key="2">
    <source>
        <dbReference type="Proteomes" id="UP000264036"/>
    </source>
</evidence>
<evidence type="ECO:0000313" key="1">
    <source>
        <dbReference type="EMBL" id="HBP28346.1"/>
    </source>
</evidence>
<sequence length="199" mass="21645">MPLNDRPCVRLPPSQEANAMPFPYQALYRFTCRPRPLSLLLTGLAAATFNVTAQAKPPLTLAAANFAFKDTSGEVKDQTADHARRLQALNKAIGHGLAQNTKIKTVPLACQNDTCNAAEPGLEALAADAKKAGANHLLFGEVHKMSTLVGWIKYAMVDLNQNASVCERTLSYRGDNDQAWQHAAKFAVRDIESNCIDPQ</sequence>
<reference evidence="1 2" key="1">
    <citation type="journal article" date="2018" name="Nat. Biotechnol.">
        <title>A standardized bacterial taxonomy based on genome phylogeny substantially revises the tree of life.</title>
        <authorList>
            <person name="Parks D.H."/>
            <person name="Chuvochina M."/>
            <person name="Waite D.W."/>
            <person name="Rinke C."/>
            <person name="Skarshewski A."/>
            <person name="Chaumeil P.A."/>
            <person name="Hugenholtz P."/>
        </authorList>
    </citation>
    <scope>NUCLEOTIDE SEQUENCE [LARGE SCALE GENOMIC DNA]</scope>
    <source>
        <strain evidence="1">UBA10707</strain>
    </source>
</reference>
<comment type="caution">
    <text evidence="1">The sequence shown here is derived from an EMBL/GenBank/DDBJ whole genome shotgun (WGS) entry which is preliminary data.</text>
</comment>
<gene>
    <name evidence="1" type="ORF">DD666_02890</name>
</gene>
<accession>A0A356LBH7</accession>
<dbReference type="EMBL" id="DOEK01000004">
    <property type="protein sequence ID" value="HBP28346.1"/>
    <property type="molecule type" value="Genomic_DNA"/>
</dbReference>
<proteinExistence type="predicted"/>
<dbReference type="Pfam" id="PF11684">
    <property type="entry name" value="DUF3280"/>
    <property type="match status" value="1"/>
</dbReference>
<evidence type="ECO:0008006" key="3">
    <source>
        <dbReference type="Google" id="ProtNLM"/>
    </source>
</evidence>
<organism evidence="1 2">
    <name type="scientific">Advenella kashmirensis</name>
    <dbReference type="NCBI Taxonomy" id="310575"/>
    <lineage>
        <taxon>Bacteria</taxon>
        <taxon>Pseudomonadati</taxon>
        <taxon>Pseudomonadota</taxon>
        <taxon>Betaproteobacteria</taxon>
        <taxon>Burkholderiales</taxon>
        <taxon>Alcaligenaceae</taxon>
    </lineage>
</organism>